<reference evidence="1" key="1">
    <citation type="journal article" date="2014" name="Genome Announc.">
        <title>Draft Genome Sequences of Marine Flavobacterium Nonlabens Strains NR17, NR24, NR27, NR32, NR33, and Ara13.</title>
        <authorList>
            <person name="Nakanishi M."/>
            <person name="Meirelles P."/>
            <person name="Suzuki R."/>
            <person name="Takatani N."/>
            <person name="Mino S."/>
            <person name="Suda W."/>
            <person name="Oshima K."/>
            <person name="Hattori M."/>
            <person name="Ohkuma M."/>
            <person name="Hosokawa M."/>
            <person name="Miyashita K."/>
            <person name="Thompson F.L."/>
            <person name="Niwa A."/>
            <person name="Sawabe T."/>
            <person name="Sawabe T."/>
        </authorList>
    </citation>
    <scope>NUCLEOTIDE SEQUENCE [LARGE SCALE GENOMIC DNA]</scope>
    <source>
        <strain evidence="1">JCM 19294</strain>
    </source>
</reference>
<comment type="caution">
    <text evidence="1">The sequence shown here is derived from an EMBL/GenBank/DDBJ whole genome shotgun (WGS) entry which is preliminary data.</text>
</comment>
<accession>A0A2S7TAY1</accession>
<proteinExistence type="predicted"/>
<sequence>MKSRKIQAFAFLALFTVSLAGAAVQFTPDTAKEETSKTSKEIKKKRLGEVLNRENLRWL</sequence>
<gene>
    <name evidence="1" type="ORF">JCM19294_92</name>
</gene>
<dbReference type="RefSeq" id="WP_042279245.1">
    <property type="nucleotide sequence ID" value="NZ_BBML01000006.1"/>
</dbReference>
<dbReference type="AlphaFoldDB" id="A0A090QQ05"/>
<organism evidence="1 2">
    <name type="scientific">Nonlabens tegetincola</name>
    <dbReference type="NCBI Taxonomy" id="323273"/>
    <lineage>
        <taxon>Bacteria</taxon>
        <taxon>Pseudomonadati</taxon>
        <taxon>Bacteroidota</taxon>
        <taxon>Flavobacteriia</taxon>
        <taxon>Flavobacteriales</taxon>
        <taxon>Flavobacteriaceae</taxon>
        <taxon>Nonlabens</taxon>
    </lineage>
</organism>
<dbReference type="STRING" id="319236.BST91_05990"/>
<name>A0A090QQ05_9FLAO</name>
<evidence type="ECO:0000313" key="2">
    <source>
        <dbReference type="Proteomes" id="UP000029221"/>
    </source>
</evidence>
<dbReference type="Proteomes" id="UP000029221">
    <property type="component" value="Unassembled WGS sequence"/>
</dbReference>
<keyword evidence="2" id="KW-1185">Reference proteome</keyword>
<evidence type="ECO:0000313" key="1">
    <source>
        <dbReference type="EMBL" id="GAK97556.1"/>
    </source>
</evidence>
<accession>A0A090QQ05</accession>
<dbReference type="EMBL" id="BBML01000006">
    <property type="protein sequence ID" value="GAK97556.1"/>
    <property type="molecule type" value="Genomic_DNA"/>
</dbReference>
<protein>
    <submittedName>
        <fullName evidence="1">Uncharacterized protein</fullName>
    </submittedName>
</protein>